<feature type="coiled-coil region" evidence="1">
    <location>
        <begin position="19"/>
        <end position="219"/>
    </location>
</feature>
<reference evidence="3 4" key="2">
    <citation type="submission" date="2020-07" db="EMBL/GenBank/DDBJ databases">
        <title>Genome assembly of wild tea tree DASZ reveals pedigree and selection history of tea varieties.</title>
        <authorList>
            <person name="Zhang W."/>
        </authorList>
    </citation>
    <scope>NUCLEOTIDE SEQUENCE [LARGE SCALE GENOMIC DNA]</scope>
    <source>
        <strain evidence="4">cv. G240</strain>
        <tissue evidence="3">Leaf</tissue>
    </source>
</reference>
<feature type="coiled-coil region" evidence="1">
    <location>
        <begin position="249"/>
        <end position="356"/>
    </location>
</feature>
<sequence length="669" mass="77483">MSKSGIVESLLSWADSGIVAAAYNAKEKVQADAERQEKANESAIRVSLENEISSLKSEILSLHQRGGSLAQDVDGEVILLRTRLSEMEMEIKQAAEERRFADTERKKVEENRIQLEELKSEADEARSKLVLEAFKSEEANKKIQAEKQKVIKEKKRVDSKRAKAEELRELVEINQKKAMDEKCRADNLSQQVEEHRQGIERLQKEIDELVSLRKLVEALDDLSDKCMNDETAKVKGGFPAGKSSAAEERRLADIERKKVEENLIQLEKLKREADDARSKLVLETFKSEEANKKIEAEKKKVITEKRRADSEMAKAEKLRKFAKINQKKVMDEKCHADYLSQQVEEHRQRIERLQRDIDELIPLRKFVEAPDKCMNAEAAEVKDGLLTEILEREADESKLVLEYLKSEQVNKRLKEEKKKVIREKKRADSETRKAEEQRKVAETNKKAAMEERHRANQLAQQLEDNKRRIEELQKEILELVSSRTLVEAPAVLPDKNMNSETAIMKLQRKKLKFKKKQVKHAKKVAEFEIYRNNILQQELCCLRQGFVQFSHRLDVLNNYFSHRGEGSDDLTGNVFNTPSLNLRRERFSKKLRNNELLLHHLNAHRELVEDLESFENQASYQDDKFPVLGRLNQDAALLHVKQLNVIFHPIPVPLMNIPSNFLLDLQVQA</sequence>
<comment type="caution">
    <text evidence="3">The sequence shown here is derived from an EMBL/GenBank/DDBJ whole genome shotgun (WGS) entry which is preliminary data.</text>
</comment>
<evidence type="ECO:0000313" key="4">
    <source>
        <dbReference type="Proteomes" id="UP000593564"/>
    </source>
</evidence>
<name>A0A7J7IAE0_CAMSI</name>
<evidence type="ECO:0000256" key="2">
    <source>
        <dbReference type="SAM" id="MobiDB-lite"/>
    </source>
</evidence>
<dbReference type="Proteomes" id="UP000593564">
    <property type="component" value="Unassembled WGS sequence"/>
</dbReference>
<feature type="compositionally biased region" description="Basic and acidic residues" evidence="2">
    <location>
        <begin position="425"/>
        <end position="453"/>
    </location>
</feature>
<reference evidence="4" key="1">
    <citation type="journal article" date="2020" name="Nat. Commun.">
        <title>Genome assembly of wild tea tree DASZ reveals pedigree and selection history of tea varieties.</title>
        <authorList>
            <person name="Zhang W."/>
            <person name="Zhang Y."/>
            <person name="Qiu H."/>
            <person name="Guo Y."/>
            <person name="Wan H."/>
            <person name="Zhang X."/>
            <person name="Scossa F."/>
            <person name="Alseekh S."/>
            <person name="Zhang Q."/>
            <person name="Wang P."/>
            <person name="Xu L."/>
            <person name="Schmidt M.H."/>
            <person name="Jia X."/>
            <person name="Li D."/>
            <person name="Zhu A."/>
            <person name="Guo F."/>
            <person name="Chen W."/>
            <person name="Ni D."/>
            <person name="Usadel B."/>
            <person name="Fernie A.R."/>
            <person name="Wen W."/>
        </authorList>
    </citation>
    <scope>NUCLEOTIDE SEQUENCE [LARGE SCALE GENOMIC DNA]</scope>
    <source>
        <strain evidence="4">cv. G240</strain>
    </source>
</reference>
<protein>
    <submittedName>
        <fullName evidence="3">Uncharacterized protein</fullName>
    </submittedName>
</protein>
<dbReference type="AlphaFoldDB" id="A0A7J7IAE0"/>
<evidence type="ECO:0000256" key="1">
    <source>
        <dbReference type="SAM" id="Coils"/>
    </source>
</evidence>
<keyword evidence="4" id="KW-1185">Reference proteome</keyword>
<evidence type="ECO:0000313" key="3">
    <source>
        <dbReference type="EMBL" id="KAF5961168.1"/>
    </source>
</evidence>
<organism evidence="3 4">
    <name type="scientific">Camellia sinensis</name>
    <name type="common">Tea plant</name>
    <name type="synonym">Thea sinensis</name>
    <dbReference type="NCBI Taxonomy" id="4442"/>
    <lineage>
        <taxon>Eukaryota</taxon>
        <taxon>Viridiplantae</taxon>
        <taxon>Streptophyta</taxon>
        <taxon>Embryophyta</taxon>
        <taxon>Tracheophyta</taxon>
        <taxon>Spermatophyta</taxon>
        <taxon>Magnoliopsida</taxon>
        <taxon>eudicotyledons</taxon>
        <taxon>Gunneridae</taxon>
        <taxon>Pentapetalae</taxon>
        <taxon>asterids</taxon>
        <taxon>Ericales</taxon>
        <taxon>Theaceae</taxon>
        <taxon>Camellia</taxon>
    </lineage>
</organism>
<keyword evidence="1" id="KW-0175">Coiled coil</keyword>
<dbReference type="EMBL" id="JACBKZ010000001">
    <property type="protein sequence ID" value="KAF5961168.1"/>
    <property type="molecule type" value="Genomic_DNA"/>
</dbReference>
<gene>
    <name evidence="3" type="ORF">HYC85_002377</name>
</gene>
<proteinExistence type="predicted"/>
<dbReference type="PANTHER" id="PTHR35480">
    <property type="entry name" value="MATERNAL EFFECT EMBRYO ARREST 22"/>
    <property type="match status" value="1"/>
</dbReference>
<feature type="region of interest" description="Disordered" evidence="2">
    <location>
        <begin position="421"/>
        <end position="453"/>
    </location>
</feature>
<accession>A0A7J7IAE0</accession>
<dbReference type="PANTHER" id="PTHR35480:SF1">
    <property type="entry name" value="MATERNAL EFFECT EMBRYO ARREST 22"/>
    <property type="match status" value="1"/>
</dbReference>